<dbReference type="AlphaFoldDB" id="A0A5B8M1V0"/>
<evidence type="ECO:0000313" key="3">
    <source>
        <dbReference type="EMBL" id="QDZ13924.1"/>
    </source>
</evidence>
<dbReference type="EMBL" id="CP042305">
    <property type="protein sequence ID" value="QDZ13924.1"/>
    <property type="molecule type" value="Genomic_DNA"/>
</dbReference>
<keyword evidence="4" id="KW-1185">Reference proteome</keyword>
<keyword evidence="1" id="KW-0808">Transferase</keyword>
<evidence type="ECO:0000313" key="4">
    <source>
        <dbReference type="Proteomes" id="UP000320216"/>
    </source>
</evidence>
<gene>
    <name evidence="3" type="ORF">FPZ11_03215</name>
</gene>
<dbReference type="Pfam" id="PF12804">
    <property type="entry name" value="NTP_transf_3"/>
    <property type="match status" value="1"/>
</dbReference>
<dbReference type="InterPro" id="IPR025877">
    <property type="entry name" value="MobA-like_NTP_Trfase"/>
</dbReference>
<protein>
    <recommendedName>
        <fullName evidence="2">MobA-like NTP transferase domain-containing protein</fullName>
    </recommendedName>
</protein>
<dbReference type="Proteomes" id="UP000320216">
    <property type="component" value="Chromosome"/>
</dbReference>
<dbReference type="KEGG" id="huw:FPZ11_03215"/>
<dbReference type="InterPro" id="IPR029044">
    <property type="entry name" value="Nucleotide-diphossugar_trans"/>
</dbReference>
<sequence>MNARVTDEPTPAALPSMGAILLAGGRASRMGGVDKTRLPVNGSTMFDRALAAGSRLGCSPIVAVGPRPDDSGGPDTPPLRWAREYPPFSGPAAAVVTALDAGVPSRPEWMLVLACDLPFPELAVASLVRALADHVDEVDPPDGLCLTDATGRAQWLTAVYRTDALRRAAASLADQGRDQSMRALLSGLEIVTIDADADATDDIDTWDDYDRITKGAS</sequence>
<organism evidence="3 4">
    <name type="scientific">Humibacter ginsenosidimutans</name>
    <dbReference type="NCBI Taxonomy" id="2599293"/>
    <lineage>
        <taxon>Bacteria</taxon>
        <taxon>Bacillati</taxon>
        <taxon>Actinomycetota</taxon>
        <taxon>Actinomycetes</taxon>
        <taxon>Micrococcales</taxon>
        <taxon>Microbacteriaceae</taxon>
        <taxon>Humibacter</taxon>
    </lineage>
</organism>
<proteinExistence type="predicted"/>
<dbReference type="GO" id="GO:0016779">
    <property type="term" value="F:nucleotidyltransferase activity"/>
    <property type="evidence" value="ECO:0007669"/>
    <property type="project" value="UniProtKB-ARBA"/>
</dbReference>
<dbReference type="OrthoDB" id="4408226at2"/>
<dbReference type="PANTHER" id="PTHR19136">
    <property type="entry name" value="MOLYBDENUM COFACTOR GUANYLYLTRANSFERASE"/>
    <property type="match status" value="1"/>
</dbReference>
<name>A0A5B8M1V0_9MICO</name>
<dbReference type="Gene3D" id="3.90.550.10">
    <property type="entry name" value="Spore Coat Polysaccharide Biosynthesis Protein SpsA, Chain A"/>
    <property type="match status" value="1"/>
</dbReference>
<reference evidence="3 4" key="1">
    <citation type="submission" date="2019-07" db="EMBL/GenBank/DDBJ databases">
        <title>Full genome sequence of Humibacter sp. WJ7-1.</title>
        <authorList>
            <person name="Im W.-T."/>
        </authorList>
    </citation>
    <scope>NUCLEOTIDE SEQUENCE [LARGE SCALE GENOMIC DNA]</scope>
    <source>
        <strain evidence="3 4">WJ7-1</strain>
    </source>
</reference>
<feature type="domain" description="MobA-like NTP transferase" evidence="2">
    <location>
        <begin position="19"/>
        <end position="183"/>
    </location>
</feature>
<dbReference type="PANTHER" id="PTHR19136:SF81">
    <property type="entry name" value="MOLYBDENUM COFACTOR GUANYLYLTRANSFERASE"/>
    <property type="match status" value="1"/>
</dbReference>
<accession>A0A5B8M1V0</accession>
<evidence type="ECO:0000256" key="1">
    <source>
        <dbReference type="ARBA" id="ARBA00022679"/>
    </source>
</evidence>
<dbReference type="RefSeq" id="WP_146318319.1">
    <property type="nucleotide sequence ID" value="NZ_CP042305.1"/>
</dbReference>
<evidence type="ECO:0000259" key="2">
    <source>
        <dbReference type="Pfam" id="PF12804"/>
    </source>
</evidence>
<dbReference type="SUPFAM" id="SSF53448">
    <property type="entry name" value="Nucleotide-diphospho-sugar transferases"/>
    <property type="match status" value="1"/>
</dbReference>